<organism evidence="1 2">
    <name type="scientific">Paramecium primaurelia</name>
    <dbReference type="NCBI Taxonomy" id="5886"/>
    <lineage>
        <taxon>Eukaryota</taxon>
        <taxon>Sar</taxon>
        <taxon>Alveolata</taxon>
        <taxon>Ciliophora</taxon>
        <taxon>Intramacronucleata</taxon>
        <taxon>Oligohymenophorea</taxon>
        <taxon>Peniculida</taxon>
        <taxon>Parameciidae</taxon>
        <taxon>Paramecium</taxon>
    </lineage>
</organism>
<dbReference type="Proteomes" id="UP000688137">
    <property type="component" value="Unassembled WGS sequence"/>
</dbReference>
<reference evidence="1" key="1">
    <citation type="submission" date="2021-01" db="EMBL/GenBank/DDBJ databases">
        <authorList>
            <consortium name="Genoscope - CEA"/>
            <person name="William W."/>
        </authorList>
    </citation>
    <scope>NUCLEOTIDE SEQUENCE</scope>
</reference>
<keyword evidence="2" id="KW-1185">Reference proteome</keyword>
<accession>A0A8S1JVU3</accession>
<dbReference type="AlphaFoldDB" id="A0A8S1JVU3"/>
<evidence type="ECO:0000313" key="2">
    <source>
        <dbReference type="Proteomes" id="UP000688137"/>
    </source>
</evidence>
<comment type="caution">
    <text evidence="1">The sequence shown here is derived from an EMBL/GenBank/DDBJ whole genome shotgun (WGS) entry which is preliminary data.</text>
</comment>
<evidence type="ECO:0000313" key="1">
    <source>
        <dbReference type="EMBL" id="CAD8044526.1"/>
    </source>
</evidence>
<protein>
    <submittedName>
        <fullName evidence="1">Uncharacterized protein</fullName>
    </submittedName>
</protein>
<name>A0A8S1JVU3_PARPR</name>
<dbReference type="OMA" id="HMQENIF"/>
<sequence length="178" mass="20366">MTKLLSSQFSLPTILKSPQIGIHYYVQEINQNPFQHFQHLPSMQTSQNSEQLITQESHKSNGLKLPSSHSSCPQTIILSPQIDSQLLPVKYHPFYQSHSKHIPKQQLVQCSQHQNQHSKQPSYGQLFPSSQASIPITIQSPQLVVHQQIDSIKMQLSLHSQHLPLQQLEHSSQHQNQH</sequence>
<dbReference type="EMBL" id="CAJJDM010000004">
    <property type="protein sequence ID" value="CAD8044526.1"/>
    <property type="molecule type" value="Genomic_DNA"/>
</dbReference>
<gene>
    <name evidence="1" type="ORF">PPRIM_AZ9-3.1.T0080090</name>
</gene>
<proteinExistence type="predicted"/>